<comment type="caution">
    <text evidence="2">The sequence shown here is derived from an EMBL/GenBank/DDBJ whole genome shotgun (WGS) entry which is preliminary data.</text>
</comment>
<feature type="domain" description="AB hydrolase-1" evidence="1">
    <location>
        <begin position="67"/>
        <end position="318"/>
    </location>
</feature>
<organism evidence="2 3">
    <name type="scientific">Nocardia ninae NBRC 108245</name>
    <dbReference type="NCBI Taxonomy" id="1210091"/>
    <lineage>
        <taxon>Bacteria</taxon>
        <taxon>Bacillati</taxon>
        <taxon>Actinomycetota</taxon>
        <taxon>Actinomycetes</taxon>
        <taxon>Mycobacteriales</taxon>
        <taxon>Nocardiaceae</taxon>
        <taxon>Nocardia</taxon>
    </lineage>
</organism>
<dbReference type="Pfam" id="PF12697">
    <property type="entry name" value="Abhydrolase_6"/>
    <property type="match status" value="1"/>
</dbReference>
<dbReference type="PANTHER" id="PTHR43433">
    <property type="entry name" value="HYDROLASE, ALPHA/BETA FOLD FAMILY PROTEIN"/>
    <property type="match status" value="1"/>
</dbReference>
<dbReference type="PANTHER" id="PTHR43433:SF5">
    <property type="entry name" value="AB HYDROLASE-1 DOMAIN-CONTAINING PROTEIN"/>
    <property type="match status" value="1"/>
</dbReference>
<dbReference type="InterPro" id="IPR000073">
    <property type="entry name" value="AB_hydrolase_1"/>
</dbReference>
<dbReference type="EMBL" id="BJXA01000090">
    <property type="protein sequence ID" value="GEM43221.1"/>
    <property type="molecule type" value="Genomic_DNA"/>
</dbReference>
<dbReference type="AlphaFoldDB" id="A0A511MS17"/>
<dbReference type="Gene3D" id="3.40.50.1820">
    <property type="entry name" value="alpha/beta hydrolase"/>
    <property type="match status" value="1"/>
</dbReference>
<dbReference type="InterPro" id="IPR050471">
    <property type="entry name" value="AB_hydrolase"/>
</dbReference>
<reference evidence="2 3" key="1">
    <citation type="submission" date="2019-07" db="EMBL/GenBank/DDBJ databases">
        <title>Whole genome shotgun sequence of Nocardia ninae NBRC 108245.</title>
        <authorList>
            <person name="Hosoyama A."/>
            <person name="Uohara A."/>
            <person name="Ohji S."/>
            <person name="Ichikawa N."/>
        </authorList>
    </citation>
    <scope>NUCLEOTIDE SEQUENCE [LARGE SCALE GENOMIC DNA]</scope>
    <source>
        <strain evidence="2 3">NBRC 108245</strain>
    </source>
</reference>
<sequence length="328" mass="35323">MTGASKGCENGSAAMRLDLDAASGSEALHMINNTTSAARLAPPIGGFQEIGGRRIFLHRLGSGGPAVVFLPGASAVGLDYLGVQQQVSQFTTAVLYDRGGTGYSDPIPLPRTVTAVATELHELLHAQQIPAPYVLAPHSLGAFYAFRFAQLYPQEVAGLAWLDGLHRDWDDFMPPSASFAEFERQAPGPEQLEQLRPTLRAMNAELFADYPEQVRQSLIEAKDSAEWRAVGVAERSTLAALAAELQAGPNIPDVPVVALSVLGEDPTQDAATLRAMQDGRKRMDAALVDSVSHGEQRILTDTVHHRLCFDRPDAVVQAIRDVIDRAHS</sequence>
<keyword evidence="3" id="KW-1185">Reference proteome</keyword>
<gene>
    <name evidence="2" type="ORF">NN4_77400</name>
</gene>
<dbReference type="Proteomes" id="UP000321424">
    <property type="component" value="Unassembled WGS sequence"/>
</dbReference>
<accession>A0A511MS17</accession>
<evidence type="ECO:0000313" key="3">
    <source>
        <dbReference type="Proteomes" id="UP000321424"/>
    </source>
</evidence>
<dbReference type="SUPFAM" id="SSF53474">
    <property type="entry name" value="alpha/beta-Hydrolases"/>
    <property type="match status" value="1"/>
</dbReference>
<name>A0A511MS17_9NOCA</name>
<evidence type="ECO:0000313" key="2">
    <source>
        <dbReference type="EMBL" id="GEM43221.1"/>
    </source>
</evidence>
<dbReference type="InterPro" id="IPR029058">
    <property type="entry name" value="AB_hydrolase_fold"/>
</dbReference>
<proteinExistence type="predicted"/>
<evidence type="ECO:0000259" key="1">
    <source>
        <dbReference type="Pfam" id="PF12697"/>
    </source>
</evidence>
<protein>
    <recommendedName>
        <fullName evidence="1">AB hydrolase-1 domain-containing protein</fullName>
    </recommendedName>
</protein>
<dbReference type="GO" id="GO:0003824">
    <property type="term" value="F:catalytic activity"/>
    <property type="evidence" value="ECO:0007669"/>
    <property type="project" value="UniProtKB-ARBA"/>
</dbReference>